<evidence type="ECO:0000256" key="2">
    <source>
        <dbReference type="ARBA" id="ARBA00010211"/>
    </source>
</evidence>
<comment type="cofactor">
    <cofactor evidence="10">
        <name>Mg(2+)</name>
        <dbReference type="ChEBI" id="CHEBI:18420"/>
    </cofactor>
    <cofactor evidence="10">
        <name>Ca(2+)</name>
        <dbReference type="ChEBI" id="CHEBI:29108"/>
    </cofactor>
</comment>
<dbReference type="Gene3D" id="2.30.30.230">
    <property type="entry name" value="Fumarylacetoacetase, N-terminal domain"/>
    <property type="match status" value="1"/>
</dbReference>
<evidence type="ECO:0000256" key="9">
    <source>
        <dbReference type="ARBA" id="ARBA00023232"/>
    </source>
</evidence>
<evidence type="ECO:0000256" key="8">
    <source>
        <dbReference type="ARBA" id="ARBA00022878"/>
    </source>
</evidence>
<gene>
    <name evidence="14" type="ORF">BJY01DRAFT_255282</name>
</gene>
<reference evidence="14 15" key="1">
    <citation type="submission" date="2024-07" db="EMBL/GenBank/DDBJ databases">
        <title>Section-level genome sequencing and comparative genomics of Aspergillus sections Usti and Cavernicolus.</title>
        <authorList>
            <consortium name="Lawrence Berkeley National Laboratory"/>
            <person name="Nybo J.L."/>
            <person name="Vesth T.C."/>
            <person name="Theobald S."/>
            <person name="Frisvad J.C."/>
            <person name="Larsen T.O."/>
            <person name="Kjaerboelling I."/>
            <person name="Rothschild-Mancinelli K."/>
            <person name="Lyhne E.K."/>
            <person name="Kogle M.E."/>
            <person name="Barry K."/>
            <person name="Clum A."/>
            <person name="Na H."/>
            <person name="Ledsgaard L."/>
            <person name="Lin J."/>
            <person name="Lipzen A."/>
            <person name="Kuo A."/>
            <person name="Riley R."/>
            <person name="Mondo S."/>
            <person name="Labutti K."/>
            <person name="Haridas S."/>
            <person name="Pangalinan J."/>
            <person name="Salamov A.A."/>
            <person name="Simmons B.A."/>
            <person name="Magnuson J.K."/>
            <person name="Chen J."/>
            <person name="Drula E."/>
            <person name="Henrissat B."/>
            <person name="Wiebenga A."/>
            <person name="Lubbers R.J."/>
            <person name="Gomes A.C."/>
            <person name="Makela M.R."/>
            <person name="Stajich J."/>
            <person name="Grigoriev I.V."/>
            <person name="Mortensen U.H."/>
            <person name="De Vries R.P."/>
            <person name="Baker S.E."/>
            <person name="Andersen M.R."/>
        </authorList>
    </citation>
    <scope>NUCLEOTIDE SEQUENCE [LARGE SCALE GENOMIC DNA]</scope>
    <source>
        <strain evidence="14 15">CBS 123904</strain>
    </source>
</reference>
<keyword evidence="7 10" id="KW-0460">Magnesium</keyword>
<dbReference type="InterPro" id="IPR015377">
    <property type="entry name" value="Fumarylacetoacetase_N"/>
</dbReference>
<dbReference type="InterPro" id="IPR036462">
    <property type="entry name" value="Fumarylacetoacetase_N_sf"/>
</dbReference>
<keyword evidence="15" id="KW-1185">Reference proteome</keyword>
<evidence type="ECO:0000256" key="1">
    <source>
        <dbReference type="ARBA" id="ARBA00004782"/>
    </source>
</evidence>
<dbReference type="EC" id="3.7.1.2" evidence="3 10"/>
<keyword evidence="5 10" id="KW-0378">Hydrolase</keyword>
<dbReference type="Pfam" id="PF09298">
    <property type="entry name" value="FAA_hydrolase_N"/>
    <property type="match status" value="1"/>
</dbReference>
<organism evidence="14 15">
    <name type="scientific">Aspergillus pseudoustus</name>
    <dbReference type="NCBI Taxonomy" id="1810923"/>
    <lineage>
        <taxon>Eukaryota</taxon>
        <taxon>Fungi</taxon>
        <taxon>Dikarya</taxon>
        <taxon>Ascomycota</taxon>
        <taxon>Pezizomycotina</taxon>
        <taxon>Eurotiomycetes</taxon>
        <taxon>Eurotiomycetidae</taxon>
        <taxon>Eurotiales</taxon>
        <taxon>Aspergillaceae</taxon>
        <taxon>Aspergillus</taxon>
        <taxon>Aspergillus subgen. Nidulantes</taxon>
    </lineage>
</organism>
<protein>
    <recommendedName>
        <fullName evidence="3 10">Fumarylacetoacetase</fullName>
        <ecNumber evidence="3 10">3.7.1.2</ecNumber>
    </recommendedName>
    <alternativeName>
        <fullName evidence="10">Fumarylacetoacetate hydrolase</fullName>
    </alternativeName>
</protein>
<dbReference type="InterPro" id="IPR036663">
    <property type="entry name" value="Fumarylacetoacetase_C_sf"/>
</dbReference>
<evidence type="ECO:0000256" key="10">
    <source>
        <dbReference type="RuleBase" id="RU366008"/>
    </source>
</evidence>
<dbReference type="EMBL" id="JBFXLU010000355">
    <property type="protein sequence ID" value="KAL2828627.1"/>
    <property type="molecule type" value="Genomic_DNA"/>
</dbReference>
<feature type="domain" description="Fumarylacetoacetase-like C-terminal" evidence="12">
    <location>
        <begin position="114"/>
        <end position="291"/>
    </location>
</feature>
<keyword evidence="8 10" id="KW-0828">Tyrosine catabolism</keyword>
<evidence type="ECO:0000256" key="6">
    <source>
        <dbReference type="ARBA" id="ARBA00022837"/>
    </source>
</evidence>
<dbReference type="InterPro" id="IPR011234">
    <property type="entry name" value="Fumarylacetoacetase-like_C"/>
</dbReference>
<keyword evidence="6 10" id="KW-0106">Calcium</keyword>
<comment type="similarity">
    <text evidence="2 10">Belongs to the FAH family.</text>
</comment>
<sequence>MATTPFPIDNLPYGVISTAANPAPRCATALERDAIELSALEKDGFFSSIAGFPSGGEIFSQSTLNAFAALPAATRAQVRAVLTTELVKPEVRSEYAVPLEDVTNHFPMETSNFSDFYCSLEHTQNVRALLPRPHLPPRMCCALMSSPIPENWFYTPSVYNGRTSSLRVSGTPITRPHGVFRTLIPPSSRPAEGEGEPKPKPEPVFQPSRLFDFELEMGVFLGKPLPAGAILDVAHAAEYVFGLVILNDWSARDIQMFEMPPLGPFHGKGAGTTISPWIVSAEALAGCASASTKVQSPAPLPHLAYKGEKGEETWDVELTAKVI</sequence>
<keyword evidence="4 10" id="KW-0479">Metal-binding</keyword>
<evidence type="ECO:0000259" key="13">
    <source>
        <dbReference type="Pfam" id="PF09298"/>
    </source>
</evidence>
<dbReference type="PANTHER" id="PTHR43069">
    <property type="entry name" value="FUMARYLACETOACETASE"/>
    <property type="match status" value="1"/>
</dbReference>
<dbReference type="SUPFAM" id="SSF63433">
    <property type="entry name" value="Fumarylacetoacetate hydrolase, FAH, N-terminal domain"/>
    <property type="match status" value="1"/>
</dbReference>
<comment type="pathway">
    <text evidence="1 10">Amino-acid degradation; L-phenylalanine degradation; acetoacetate and fumarate from L-phenylalanine: step 6/6.</text>
</comment>
<evidence type="ECO:0000256" key="11">
    <source>
        <dbReference type="SAM" id="MobiDB-lite"/>
    </source>
</evidence>
<dbReference type="PANTHER" id="PTHR43069:SF2">
    <property type="entry name" value="FUMARYLACETOACETASE"/>
    <property type="match status" value="1"/>
</dbReference>
<dbReference type="InterPro" id="IPR005959">
    <property type="entry name" value="Fumarylacetoacetase"/>
</dbReference>
<accession>A0ABR4IP05</accession>
<feature type="non-terminal residue" evidence="14">
    <location>
        <position position="323"/>
    </location>
</feature>
<evidence type="ECO:0000313" key="14">
    <source>
        <dbReference type="EMBL" id="KAL2828627.1"/>
    </source>
</evidence>
<evidence type="ECO:0000259" key="12">
    <source>
        <dbReference type="Pfam" id="PF01557"/>
    </source>
</evidence>
<dbReference type="SUPFAM" id="SSF56529">
    <property type="entry name" value="FAH"/>
    <property type="match status" value="1"/>
</dbReference>
<evidence type="ECO:0000313" key="15">
    <source>
        <dbReference type="Proteomes" id="UP001610446"/>
    </source>
</evidence>
<proteinExistence type="inferred from homology"/>
<feature type="compositionally biased region" description="Basic and acidic residues" evidence="11">
    <location>
        <begin position="191"/>
        <end position="201"/>
    </location>
</feature>
<dbReference type="Gene3D" id="3.90.850.10">
    <property type="entry name" value="Fumarylacetoacetase-like, C-terminal domain"/>
    <property type="match status" value="1"/>
</dbReference>
<feature type="domain" description="Fumarylacetoacetase N-terminal" evidence="13">
    <location>
        <begin position="10"/>
        <end position="107"/>
    </location>
</feature>
<evidence type="ECO:0000256" key="3">
    <source>
        <dbReference type="ARBA" id="ARBA00012094"/>
    </source>
</evidence>
<evidence type="ECO:0000256" key="5">
    <source>
        <dbReference type="ARBA" id="ARBA00022801"/>
    </source>
</evidence>
<feature type="region of interest" description="Disordered" evidence="11">
    <location>
        <begin position="179"/>
        <end position="203"/>
    </location>
</feature>
<dbReference type="Proteomes" id="UP001610446">
    <property type="component" value="Unassembled WGS sequence"/>
</dbReference>
<comment type="caution">
    <text evidence="14">The sequence shown here is derived from an EMBL/GenBank/DDBJ whole genome shotgun (WGS) entry which is preliminary data.</text>
</comment>
<evidence type="ECO:0000256" key="4">
    <source>
        <dbReference type="ARBA" id="ARBA00022723"/>
    </source>
</evidence>
<comment type="catalytic activity">
    <reaction evidence="10">
        <text>4-fumarylacetoacetate + H2O = acetoacetate + fumarate + H(+)</text>
        <dbReference type="Rhea" id="RHEA:10244"/>
        <dbReference type="ChEBI" id="CHEBI:13705"/>
        <dbReference type="ChEBI" id="CHEBI:15377"/>
        <dbReference type="ChEBI" id="CHEBI:15378"/>
        <dbReference type="ChEBI" id="CHEBI:18034"/>
        <dbReference type="ChEBI" id="CHEBI:29806"/>
        <dbReference type="EC" id="3.7.1.2"/>
    </reaction>
</comment>
<name>A0ABR4IP05_9EURO</name>
<dbReference type="Pfam" id="PF01557">
    <property type="entry name" value="FAA_hydrolase"/>
    <property type="match status" value="1"/>
</dbReference>
<evidence type="ECO:0000256" key="7">
    <source>
        <dbReference type="ARBA" id="ARBA00022842"/>
    </source>
</evidence>
<keyword evidence="9 10" id="KW-0585">Phenylalanine catabolism</keyword>